<reference evidence="1" key="1">
    <citation type="journal article" date="2023" name="Mol. Ecol. Resour.">
        <title>Chromosome-level genome assembly of a triploid poplar Populus alba 'Berolinensis'.</title>
        <authorList>
            <person name="Chen S."/>
            <person name="Yu Y."/>
            <person name="Wang X."/>
            <person name="Wang S."/>
            <person name="Zhang T."/>
            <person name="Zhou Y."/>
            <person name="He R."/>
            <person name="Meng N."/>
            <person name="Wang Y."/>
            <person name="Liu W."/>
            <person name="Liu Z."/>
            <person name="Liu J."/>
            <person name="Guo Q."/>
            <person name="Huang H."/>
            <person name="Sederoff R.R."/>
            <person name="Wang G."/>
            <person name="Qu G."/>
            <person name="Chen S."/>
        </authorList>
    </citation>
    <scope>NUCLEOTIDE SEQUENCE</scope>
    <source>
        <strain evidence="1">SC-2020</strain>
    </source>
</reference>
<gene>
    <name evidence="1" type="ORF">NC653_034186</name>
</gene>
<comment type="caution">
    <text evidence="1">The sequence shown here is derived from an EMBL/GenBank/DDBJ whole genome shotgun (WGS) entry which is preliminary data.</text>
</comment>
<keyword evidence="2" id="KW-1185">Reference proteome</keyword>
<accession>A0AAD6LMB7</accession>
<protein>
    <submittedName>
        <fullName evidence="1">Uncharacterized protein</fullName>
    </submittedName>
</protein>
<evidence type="ECO:0000313" key="1">
    <source>
        <dbReference type="EMBL" id="KAJ6969571.1"/>
    </source>
</evidence>
<sequence length="93" mass="10233">MLLGSDSSSTRSRIVTRQVTFYQAKLSSNTKFLSCISPISLSKISENAYSIRLTGKVDVCSYGVFLFELVFRKLPPALKKACISSPGQGRHIT</sequence>
<dbReference type="AlphaFoldDB" id="A0AAD6LMB7"/>
<name>A0AAD6LMB7_9ROSI</name>
<organism evidence="1 2">
    <name type="scientific">Populus alba x Populus x berolinensis</name>
    <dbReference type="NCBI Taxonomy" id="444605"/>
    <lineage>
        <taxon>Eukaryota</taxon>
        <taxon>Viridiplantae</taxon>
        <taxon>Streptophyta</taxon>
        <taxon>Embryophyta</taxon>
        <taxon>Tracheophyta</taxon>
        <taxon>Spermatophyta</taxon>
        <taxon>Magnoliopsida</taxon>
        <taxon>eudicotyledons</taxon>
        <taxon>Gunneridae</taxon>
        <taxon>Pentapetalae</taxon>
        <taxon>rosids</taxon>
        <taxon>fabids</taxon>
        <taxon>Malpighiales</taxon>
        <taxon>Salicaceae</taxon>
        <taxon>Saliceae</taxon>
        <taxon>Populus</taxon>
    </lineage>
</organism>
<dbReference type="EMBL" id="JAQIZT010000015">
    <property type="protein sequence ID" value="KAJ6969571.1"/>
    <property type="molecule type" value="Genomic_DNA"/>
</dbReference>
<evidence type="ECO:0000313" key="2">
    <source>
        <dbReference type="Proteomes" id="UP001164929"/>
    </source>
</evidence>
<dbReference type="Proteomes" id="UP001164929">
    <property type="component" value="Chromosome 15"/>
</dbReference>
<proteinExistence type="predicted"/>